<dbReference type="AlphaFoldDB" id="A0A7W6DK94"/>
<keyword evidence="2 5" id="KW-0560">Oxidoreductase</keyword>
<dbReference type="EC" id="1.2.1.39" evidence="7"/>
<dbReference type="InterPro" id="IPR016160">
    <property type="entry name" value="Ald_DH_CS_CYS"/>
</dbReference>
<protein>
    <submittedName>
        <fullName evidence="7">Phenylacetaldehyde dehydrogenase</fullName>
        <ecNumber evidence="7">1.2.1.39</ecNumber>
    </submittedName>
</protein>
<evidence type="ECO:0000256" key="4">
    <source>
        <dbReference type="PROSITE-ProRule" id="PRU10007"/>
    </source>
</evidence>
<evidence type="ECO:0000313" key="7">
    <source>
        <dbReference type="EMBL" id="MBB3982215.1"/>
    </source>
</evidence>
<dbReference type="Gene3D" id="3.40.309.10">
    <property type="entry name" value="Aldehyde Dehydrogenase, Chain A, domain 2"/>
    <property type="match status" value="1"/>
</dbReference>
<evidence type="ECO:0000313" key="8">
    <source>
        <dbReference type="Proteomes" id="UP000552757"/>
    </source>
</evidence>
<feature type="domain" description="Aldehyde dehydrogenase" evidence="6">
    <location>
        <begin position="27"/>
        <end position="491"/>
    </location>
</feature>
<dbReference type="PROSITE" id="PS00687">
    <property type="entry name" value="ALDEHYDE_DEHYDR_GLU"/>
    <property type="match status" value="1"/>
</dbReference>
<dbReference type="Proteomes" id="UP000552757">
    <property type="component" value="Unassembled WGS sequence"/>
</dbReference>
<dbReference type="GO" id="GO:0008957">
    <property type="term" value="F:phenylacetaldehyde dehydrogenase (NAD+) activity"/>
    <property type="evidence" value="ECO:0007669"/>
    <property type="project" value="UniProtKB-EC"/>
</dbReference>
<reference evidence="7 8" key="1">
    <citation type="submission" date="2020-08" db="EMBL/GenBank/DDBJ databases">
        <title>Genomic Encyclopedia of Type Strains, Phase IV (KMG-IV): sequencing the most valuable type-strain genomes for metagenomic binning, comparative biology and taxonomic classification.</title>
        <authorList>
            <person name="Goeker M."/>
        </authorList>
    </citation>
    <scope>NUCLEOTIDE SEQUENCE [LARGE SCALE GENOMIC DNA]</scope>
    <source>
        <strain evidence="7 8">DSM 29348</strain>
    </source>
</reference>
<dbReference type="SUPFAM" id="SSF53720">
    <property type="entry name" value="ALDH-like"/>
    <property type="match status" value="1"/>
</dbReference>
<dbReference type="FunFam" id="3.40.605.10:FF:000026">
    <property type="entry name" value="Aldehyde dehydrogenase, putative"/>
    <property type="match status" value="1"/>
</dbReference>
<dbReference type="EMBL" id="JACIEB010000004">
    <property type="protein sequence ID" value="MBB3982215.1"/>
    <property type="molecule type" value="Genomic_DNA"/>
</dbReference>
<proteinExistence type="inferred from homology"/>
<dbReference type="FunFam" id="3.40.605.10:FF:000050">
    <property type="entry name" value="Aldehyde dehydrogenase, mitochondrial"/>
    <property type="match status" value="1"/>
</dbReference>
<name>A0A7W6DK94_9SPHN</name>
<dbReference type="InterPro" id="IPR015590">
    <property type="entry name" value="Aldehyde_DH_dom"/>
</dbReference>
<evidence type="ECO:0000256" key="1">
    <source>
        <dbReference type="ARBA" id="ARBA00009986"/>
    </source>
</evidence>
<dbReference type="InterPro" id="IPR016161">
    <property type="entry name" value="Ald_DH/histidinol_DH"/>
</dbReference>
<evidence type="ECO:0000259" key="6">
    <source>
        <dbReference type="Pfam" id="PF00171"/>
    </source>
</evidence>
<dbReference type="InterPro" id="IPR029510">
    <property type="entry name" value="Ald_DH_CS_GLU"/>
</dbReference>
<dbReference type="InterPro" id="IPR016163">
    <property type="entry name" value="Ald_DH_C"/>
</dbReference>
<gene>
    <name evidence="7" type="ORF">GGR44_001878</name>
</gene>
<organism evidence="7 8">
    <name type="scientific">Sphingobium fontiphilum</name>
    <dbReference type="NCBI Taxonomy" id="944425"/>
    <lineage>
        <taxon>Bacteria</taxon>
        <taxon>Pseudomonadati</taxon>
        <taxon>Pseudomonadota</taxon>
        <taxon>Alphaproteobacteria</taxon>
        <taxon>Sphingomonadales</taxon>
        <taxon>Sphingomonadaceae</taxon>
        <taxon>Sphingobium</taxon>
    </lineage>
</organism>
<evidence type="ECO:0000256" key="2">
    <source>
        <dbReference type="ARBA" id="ARBA00023002"/>
    </source>
</evidence>
<dbReference type="PANTHER" id="PTHR11699">
    <property type="entry name" value="ALDEHYDE DEHYDROGENASE-RELATED"/>
    <property type="match status" value="1"/>
</dbReference>
<dbReference type="FunFam" id="3.40.309.10:FF:000012">
    <property type="entry name" value="Betaine aldehyde dehydrogenase"/>
    <property type="match status" value="1"/>
</dbReference>
<dbReference type="InterPro" id="IPR016162">
    <property type="entry name" value="Ald_DH_N"/>
</dbReference>
<keyword evidence="3" id="KW-0558">Oxidation</keyword>
<dbReference type="PROSITE" id="PS00070">
    <property type="entry name" value="ALDEHYDE_DEHYDR_CYS"/>
    <property type="match status" value="1"/>
</dbReference>
<keyword evidence="8" id="KW-1185">Reference proteome</keyword>
<accession>A0A7W6DK94</accession>
<comment type="similarity">
    <text evidence="1 5">Belongs to the aldehyde dehydrogenase family.</text>
</comment>
<sequence length="495" mass="52851">MASVIEKADAHLKYLKHGGKLFINNQWVEAKSGKTLDVFDPATGAVIAKVAAADKEDVDDAVRAARTAFDGGKWSQLTPSVRGQLLWKIAELLERDFDAFVHLETVDNGKPLAFSRGDVTLAIDMFRYMAGWATKIRGETTPLSLGFPHLSYTTREPVGVAAQIVPWNFPLLMAVWKLAPALAAGCSVVLKSAEQTPLSAFKLAELFEEAEFPAGAVNILSGFGETAGAAMAAHPAVDKVAFTGSTEVGKMIVRAATGNLKKVTLELGGKSPVVVLPDADLDAAATGAAAGIFYNQGQVCTAGSRLYVHKTVFDKVVGAVADRANAIKVGSGLDESNDMGPLVSEEQLNRVMGFFDSGREEGARALAGAERLGNQGYFVKPTVYADTSHTMRLVREEIFGPVITAMPYDDDDLDRIAAIANDSDFGLAASVWSRDISKALKLAGKIKAGTVWVNSHNVYDAALPFGGFKQSGWGREMGEYAIQNYTEVKAVTVKL</sequence>
<dbReference type="RefSeq" id="WP_183955305.1">
    <property type="nucleotide sequence ID" value="NZ_JACIEB010000004.1"/>
</dbReference>
<dbReference type="Gene3D" id="3.40.605.10">
    <property type="entry name" value="Aldehyde Dehydrogenase, Chain A, domain 1"/>
    <property type="match status" value="1"/>
</dbReference>
<evidence type="ECO:0000256" key="3">
    <source>
        <dbReference type="ARBA" id="ARBA00023097"/>
    </source>
</evidence>
<feature type="active site" evidence="4">
    <location>
        <position position="266"/>
    </location>
</feature>
<comment type="caution">
    <text evidence="7">The sequence shown here is derived from an EMBL/GenBank/DDBJ whole genome shotgun (WGS) entry which is preliminary data.</text>
</comment>
<evidence type="ECO:0000256" key="5">
    <source>
        <dbReference type="RuleBase" id="RU003345"/>
    </source>
</evidence>
<dbReference type="Pfam" id="PF00171">
    <property type="entry name" value="Aldedh"/>
    <property type="match status" value="1"/>
</dbReference>